<keyword evidence="4 9" id="KW-1133">Transmembrane helix</keyword>
<dbReference type="EMBL" id="JAHHUM010002601">
    <property type="protein sequence ID" value="KAK5602809.1"/>
    <property type="molecule type" value="Genomic_DNA"/>
</dbReference>
<feature type="signal peptide" evidence="10">
    <location>
        <begin position="1"/>
        <end position="17"/>
    </location>
</feature>
<feature type="domain" description="C-type lectin" evidence="11">
    <location>
        <begin position="350"/>
        <end position="466"/>
    </location>
</feature>
<dbReference type="InterPro" id="IPR016187">
    <property type="entry name" value="CTDL_fold"/>
</dbReference>
<dbReference type="SUPFAM" id="SSF50370">
    <property type="entry name" value="Ricin B-like lectins"/>
    <property type="match status" value="1"/>
</dbReference>
<evidence type="ECO:0000256" key="1">
    <source>
        <dbReference type="ARBA" id="ARBA00004167"/>
    </source>
</evidence>
<dbReference type="SMART" id="SM00059">
    <property type="entry name" value="FN2"/>
    <property type="match status" value="1"/>
</dbReference>
<evidence type="ECO:0000256" key="4">
    <source>
        <dbReference type="ARBA" id="ARBA00022989"/>
    </source>
</evidence>
<dbReference type="SUPFAM" id="SSF57440">
    <property type="entry name" value="Kringle-like"/>
    <property type="match status" value="1"/>
</dbReference>
<dbReference type="InterPro" id="IPR016186">
    <property type="entry name" value="C-type_lectin-like/link_sf"/>
</dbReference>
<dbReference type="InterPro" id="IPR001304">
    <property type="entry name" value="C-type_lectin-like"/>
</dbReference>
<evidence type="ECO:0000256" key="10">
    <source>
        <dbReference type="SAM" id="SignalP"/>
    </source>
</evidence>
<keyword evidence="2 9" id="KW-0812">Transmembrane</keyword>
<keyword evidence="3" id="KW-0677">Repeat</keyword>
<keyword evidence="14" id="KW-1185">Reference proteome</keyword>
<dbReference type="InterPro" id="IPR035992">
    <property type="entry name" value="Ricin_B-like_lectins"/>
</dbReference>
<dbReference type="PROSITE" id="PS50231">
    <property type="entry name" value="RICIN_B_LECTIN"/>
    <property type="match status" value="1"/>
</dbReference>
<dbReference type="CDD" id="cd00037">
    <property type="entry name" value="CLECT"/>
    <property type="match status" value="7"/>
</dbReference>
<dbReference type="InterPro" id="IPR036943">
    <property type="entry name" value="FN_type2_sf"/>
</dbReference>
<keyword evidence="10" id="KW-0732">Signal</keyword>
<dbReference type="SUPFAM" id="SSF56436">
    <property type="entry name" value="C-type lectin-like"/>
    <property type="match status" value="8"/>
</dbReference>
<comment type="caution">
    <text evidence="8">Lacks conserved residue(s) required for the propagation of feature annotation.</text>
</comment>
<dbReference type="InterPro" id="IPR018378">
    <property type="entry name" value="C-type_lectin_CS"/>
</dbReference>
<evidence type="ECO:0000256" key="7">
    <source>
        <dbReference type="ARBA" id="ARBA00023180"/>
    </source>
</evidence>
<feature type="domain" description="C-type lectin" evidence="11">
    <location>
        <begin position="923"/>
        <end position="1078"/>
    </location>
</feature>
<evidence type="ECO:0000256" key="8">
    <source>
        <dbReference type="PROSITE-ProRule" id="PRU00479"/>
    </source>
</evidence>
<dbReference type="InterPro" id="IPR000562">
    <property type="entry name" value="FN_type2_dom"/>
</dbReference>
<dbReference type="InterPro" id="IPR013806">
    <property type="entry name" value="Kringle-like"/>
</dbReference>
<feature type="disulfide bond" evidence="8">
    <location>
        <begin position="154"/>
        <end position="180"/>
    </location>
</feature>
<feature type="domain" description="C-type lectin" evidence="11">
    <location>
        <begin position="781"/>
        <end position="895"/>
    </location>
</feature>
<feature type="chain" id="PRO_5043877702" description="Macrophage mannose receptor 1" evidence="10">
    <location>
        <begin position="18"/>
        <end position="1445"/>
    </location>
</feature>
<dbReference type="PANTHER" id="PTHR22803">
    <property type="entry name" value="MANNOSE, PHOSPHOLIPASE, LECTIN RECEPTOR RELATED"/>
    <property type="match status" value="1"/>
</dbReference>
<keyword evidence="5 9" id="KW-0472">Membrane</keyword>
<dbReference type="FunFam" id="2.10.10.10:FF:000001">
    <property type="entry name" value="Fibronectin 1a isoform 1"/>
    <property type="match status" value="1"/>
</dbReference>
<dbReference type="GO" id="GO:0016020">
    <property type="term" value="C:membrane"/>
    <property type="evidence" value="ECO:0007669"/>
    <property type="project" value="UniProtKB-SubCell"/>
</dbReference>
<evidence type="ECO:0000256" key="6">
    <source>
        <dbReference type="ARBA" id="ARBA00023157"/>
    </source>
</evidence>
<organism evidence="13 14">
    <name type="scientific">Crenichthys baileyi</name>
    <name type="common">White River springfish</name>
    <dbReference type="NCBI Taxonomy" id="28760"/>
    <lineage>
        <taxon>Eukaryota</taxon>
        <taxon>Metazoa</taxon>
        <taxon>Chordata</taxon>
        <taxon>Craniata</taxon>
        <taxon>Vertebrata</taxon>
        <taxon>Euteleostomi</taxon>
        <taxon>Actinopterygii</taxon>
        <taxon>Neopterygii</taxon>
        <taxon>Teleostei</taxon>
        <taxon>Neoteleostei</taxon>
        <taxon>Acanthomorphata</taxon>
        <taxon>Ovalentaria</taxon>
        <taxon>Atherinomorphae</taxon>
        <taxon>Cyprinodontiformes</taxon>
        <taxon>Goodeidae</taxon>
        <taxon>Crenichthys</taxon>
    </lineage>
</organism>
<feature type="domain" description="C-type lectin" evidence="11">
    <location>
        <begin position="491"/>
        <end position="606"/>
    </location>
</feature>
<dbReference type="Gene3D" id="2.10.10.10">
    <property type="entry name" value="Fibronectin, type II, collagen-binding"/>
    <property type="match status" value="1"/>
</dbReference>
<evidence type="ECO:0000256" key="2">
    <source>
        <dbReference type="ARBA" id="ARBA00022692"/>
    </source>
</evidence>
<dbReference type="Proteomes" id="UP001311232">
    <property type="component" value="Unassembled WGS sequence"/>
</dbReference>
<proteinExistence type="predicted"/>
<dbReference type="Gene3D" id="2.80.10.50">
    <property type="match status" value="1"/>
</dbReference>
<keyword evidence="7" id="KW-0325">Glycoprotein</keyword>
<feature type="domain" description="C-type lectin" evidence="11">
    <location>
        <begin position="635"/>
        <end position="753"/>
    </location>
</feature>
<feature type="domain" description="C-type lectin" evidence="11">
    <location>
        <begin position="207"/>
        <end position="326"/>
    </location>
</feature>
<dbReference type="PROSITE" id="PS51092">
    <property type="entry name" value="FN2_2"/>
    <property type="match status" value="1"/>
</dbReference>
<feature type="domain" description="C-type lectin" evidence="11">
    <location>
        <begin position="1247"/>
        <end position="1360"/>
    </location>
</feature>
<name>A0AAV9R1Y4_9TELE</name>
<evidence type="ECO:0000313" key="13">
    <source>
        <dbReference type="EMBL" id="KAK5602809.1"/>
    </source>
</evidence>
<dbReference type="PROSITE" id="PS50041">
    <property type="entry name" value="C_TYPE_LECTIN_2"/>
    <property type="match status" value="8"/>
</dbReference>
<evidence type="ECO:0000259" key="12">
    <source>
        <dbReference type="PROSITE" id="PS51092"/>
    </source>
</evidence>
<feature type="transmembrane region" description="Helical" evidence="9">
    <location>
        <begin position="1385"/>
        <end position="1406"/>
    </location>
</feature>
<feature type="domain" description="C-type lectin" evidence="11">
    <location>
        <begin position="1100"/>
        <end position="1211"/>
    </location>
</feature>
<keyword evidence="6 8" id="KW-1015">Disulfide bond</keyword>
<feature type="domain" description="Fibronectin type-II" evidence="12">
    <location>
        <begin position="149"/>
        <end position="196"/>
    </location>
</feature>
<gene>
    <name evidence="13" type="ORF">CRENBAI_025081</name>
</gene>
<evidence type="ECO:0000313" key="14">
    <source>
        <dbReference type="Proteomes" id="UP001311232"/>
    </source>
</evidence>
<dbReference type="Pfam" id="PF00059">
    <property type="entry name" value="Lectin_C"/>
    <property type="match status" value="8"/>
</dbReference>
<protein>
    <recommendedName>
        <fullName evidence="15">Macrophage mannose receptor 1</fullName>
    </recommendedName>
</protein>
<evidence type="ECO:0000259" key="11">
    <source>
        <dbReference type="PROSITE" id="PS50041"/>
    </source>
</evidence>
<dbReference type="CDD" id="cd00062">
    <property type="entry name" value="FN2"/>
    <property type="match status" value="1"/>
</dbReference>
<accession>A0AAV9R1Y4</accession>
<dbReference type="Pfam" id="PF00040">
    <property type="entry name" value="fn2"/>
    <property type="match status" value="1"/>
</dbReference>
<dbReference type="FunFam" id="3.10.100.10:FF:000014">
    <property type="entry name" value="Macrophage mannose receptor 1"/>
    <property type="match status" value="1"/>
</dbReference>
<comment type="caution">
    <text evidence="13">The sequence shown here is derived from an EMBL/GenBank/DDBJ whole genome shotgun (WGS) entry which is preliminary data.</text>
</comment>
<evidence type="ECO:0000256" key="5">
    <source>
        <dbReference type="ARBA" id="ARBA00023136"/>
    </source>
</evidence>
<comment type="subcellular location">
    <subcellularLocation>
        <location evidence="1">Membrane</location>
        <topology evidence="1">Single-pass membrane protein</topology>
    </subcellularLocation>
</comment>
<dbReference type="SMART" id="SM00034">
    <property type="entry name" value="CLECT"/>
    <property type="match status" value="8"/>
</dbReference>
<reference evidence="13 14" key="1">
    <citation type="submission" date="2021-06" db="EMBL/GenBank/DDBJ databases">
        <authorList>
            <person name="Palmer J.M."/>
        </authorList>
    </citation>
    <scope>NUCLEOTIDE SEQUENCE [LARGE SCALE GENOMIC DNA]</scope>
    <source>
        <strain evidence="13 14">MEX-2019</strain>
        <tissue evidence="13">Muscle</tissue>
    </source>
</reference>
<evidence type="ECO:0000256" key="9">
    <source>
        <dbReference type="SAM" id="Phobius"/>
    </source>
</evidence>
<evidence type="ECO:0000256" key="3">
    <source>
        <dbReference type="ARBA" id="ARBA00022737"/>
    </source>
</evidence>
<sequence>MHILCVFLVLLFKKLHSLEPNDSEFQLTNKDTGFCLVKSDTMCNNVRWTTGNRLLVPKMNKCLGVQGKSVGNEVSLYDCDETSELQRWECKNETLLALQGQELYMELRADNTAVLSKIAGPNTQLTISGTLSGACTRTYRELYTIEGNAAGRPCMFPFTYKNQWHSSCTLADSVNGRLWCAVETKYENGTWGYCPTNTKTTWTKHPTNGAAYQLNTESALTWLQAKTSCKQQSSSLLSITDPHEQAYITALLEAGGSRQGYKLWTGLTLNTEHGWEWSNGNPFRYFNWDSGHPFTDPGHSCGIIDGTLRFSWQSSKCNYKLGYICYSKGVLASPTEGPDIGFCSAPWIPYNGHCFRLIRTVKTWFDAQLDCRQEGGDLASIRNVEDQSFVISKLGYASTDELWIGLNDRQKEGLFDWSDHTTVRFTSWEFGRPAFATDQEDCVLIRGESGYWVDRNCKERHGFICMKRSTSEPSGDEIKQDPGCKPGWKRYSSYCYYIGSETKTFDEAKDDCKRSDSYMADVSSRVDNAFLVSLVGLRPEKHFWLGLSNQKNREVFEWTSSALVKYTHWNSEMPGHHQGCVSMATGSSAGLWDVLPCINKEKYICKHLAEGAVLTHAPPTVPSVQCAAGWTKVMSKQVCYKVYSGRSNKRTWFEARDYCTAVGGDLLSIHSAAELRLVPRIFGTVWIGLSAPDSSAGHMWSDGSPVNFQHWKDGEPNNKNNAESCVEMYSHEWDRAGSWNDNNCERYNAWVCQIPTGVTPMPPPPPVTPDYNRTSDGWLEWKGNQYYINNKLEAMEDARRFCKERHSDLVTFNSQDENVFLWKQIYSEYNNFWIGLTVDLDRSVQWVDGSPMTFQWWADHQPDFKNFDENCVVMVPYNGFWHDYNCGFEFKSICKRSGLPPANATVAPTLPPKGGCEDTWKKINFKCYKIINNQNLTWDAARQQCRDLGGNLASISSRHAQVFLMSQMANKPTTDLWIGFHSAYKNGFYWTDGQPKSYVNLNLQQQSPRLHSLDFDDDRFQMPWRLQYQMRRRLQYQIILRSESSYNEKCAVINTNPLLGIGKWIPRSCNDTNGFICLKAVDPNIHDSPEPESSTNYIKILNDSIKLVAQQMTWDAAKKNCEADVANLASVRTQWTQVYIELLALNLNRPLWIRINKSSTNNYFRYIEGWLLKFTFWGENEPRRDGTCVYVDVDGKWKTGNCSQNISSVCMKSTDTPPKAETNDYPGDCPEDPDPIRPWQRYSWKPFRGFCYIFFSELKEWPDAATSCVAHGGRLASIADPFEQEFIQSNIGTFQDSHTSYWLGLFKTHKGEWMWLDQTVMDYSNWNLGQPSYNTYGMISASDGTWHTGNQRRDRPYICKTAKVLLPKPSPSPYVALVSHNRSHIALAVLLIAGTAVGAGIAFALFKKSGHHLTIPGRLATFDNPLFSNERSDLVDSKSLVENAD</sequence>
<dbReference type="Gene3D" id="3.10.100.10">
    <property type="entry name" value="Mannose-Binding Protein A, subunit A"/>
    <property type="match status" value="8"/>
</dbReference>
<evidence type="ECO:0008006" key="15">
    <source>
        <dbReference type="Google" id="ProtNLM"/>
    </source>
</evidence>
<dbReference type="InterPro" id="IPR050111">
    <property type="entry name" value="C-type_lectin/snaclec_domain"/>
</dbReference>
<dbReference type="PROSITE" id="PS00615">
    <property type="entry name" value="C_TYPE_LECTIN_1"/>
    <property type="match status" value="3"/>
</dbReference>